<dbReference type="PANTHER" id="PTHR12542">
    <property type="entry name" value="EXOCYST COMPLEX PROTEIN EXO70"/>
    <property type="match status" value="1"/>
</dbReference>
<dbReference type="KEGG" id="smo:SELMODRAFT_121876"/>
<organism evidence="7">
    <name type="scientific">Selaginella moellendorffii</name>
    <name type="common">Spikemoss</name>
    <dbReference type="NCBI Taxonomy" id="88036"/>
    <lineage>
        <taxon>Eukaryota</taxon>
        <taxon>Viridiplantae</taxon>
        <taxon>Streptophyta</taxon>
        <taxon>Embryophyta</taxon>
        <taxon>Tracheophyta</taxon>
        <taxon>Lycopodiopsida</taxon>
        <taxon>Selaginellales</taxon>
        <taxon>Selaginellaceae</taxon>
        <taxon>Selaginella</taxon>
    </lineage>
</organism>
<dbReference type="AlphaFoldDB" id="D8SPE6"/>
<evidence type="ECO:0000256" key="1">
    <source>
        <dbReference type="ARBA" id="ARBA00006756"/>
    </source>
</evidence>
<dbReference type="GO" id="GO:0005546">
    <property type="term" value="F:phosphatidylinositol-4,5-bisphosphate binding"/>
    <property type="evidence" value="ECO:0007669"/>
    <property type="project" value="InterPro"/>
</dbReference>
<dbReference type="InParanoid" id="D8SPE6"/>
<sequence>MTDESLLPEISSLAIRDSPARAGDSASSPPDLDVSVALDHAEAVVRKWENGTGEQMVWEISSEDAQDYLLAVDSLQALLGDGDGGPDAARIQEVLRIAQGRLKSEFKHLLAIHTECVDPSWLPESFSAPSFSSNPDPSDEDGSSTNPDGVSTEQQSMREQSFIIDLLPPAIVADLSDIARRMANMDHSRDCIDAYILVRKGVLEDSMFLLGVERLSSEDVQKMEWKVLEPRMKKCLKAMKVSFKVLFASERFLSDEVFAVDLEESDTCFAEMANDAALEVLDMIRVFATPDKPEKLFRLLDMYETLKELLPEIELAFQGQVCSRVRQEAADVLDILSGAARETFVGVKNAIETSLSTQPVVNGAVHPLTRYLMNYLSFLSEYMDTMKELFGHQESANGEAGVAGGDETSEAAGAGEDENEVGALRSPLVPVLMEILEALMRHTDENARLYKDTVLSTIFLMNNTHYIVQKAKHAGIQFVIGDSWLRRHSSLVRYHAMNYQRVAWGKIFSYLRDEGIRGPGYNISKEILKERFKNFNAAFEEIHRTQAGWVVSDGLRDELRVLISDKLIPAYRSFLGRYRVHLEGMRHSERYLKYSVEDLENLINNLFVGAAHGSMSRRRSITGGG</sequence>
<evidence type="ECO:0000259" key="5">
    <source>
        <dbReference type="Pfam" id="PF03081"/>
    </source>
</evidence>
<comment type="function">
    <text evidence="3">Component of the exocyst complex.</text>
</comment>
<dbReference type="GO" id="GO:0015031">
    <property type="term" value="P:protein transport"/>
    <property type="evidence" value="ECO:0007669"/>
    <property type="project" value="UniProtKB-KW"/>
</dbReference>
<feature type="compositionally biased region" description="Polar residues" evidence="4">
    <location>
        <begin position="127"/>
        <end position="136"/>
    </location>
</feature>
<dbReference type="Gramene" id="EFJ13653">
    <property type="protein sequence ID" value="EFJ13653"/>
    <property type="gene ID" value="SELMODRAFT_121876"/>
</dbReference>
<gene>
    <name evidence="6" type="ORF">SELMODRAFT_121876</name>
</gene>
<dbReference type="InterPro" id="IPR004140">
    <property type="entry name" value="Exo70"/>
</dbReference>
<proteinExistence type="inferred from homology"/>
<dbReference type="OrthoDB" id="1922221at2759"/>
<name>D8SPE6_SELML</name>
<dbReference type="Pfam" id="PF03081">
    <property type="entry name" value="Exo70_C"/>
    <property type="match status" value="1"/>
</dbReference>
<comment type="similarity">
    <text evidence="1 3">Belongs to the EXO70 family.</text>
</comment>
<evidence type="ECO:0000256" key="2">
    <source>
        <dbReference type="ARBA" id="ARBA00022448"/>
    </source>
</evidence>
<keyword evidence="2 3" id="KW-0813">Transport</keyword>
<protein>
    <recommendedName>
        <fullName evidence="3">Exocyst subunit Exo70 family protein</fullName>
    </recommendedName>
</protein>
<keyword evidence="7" id="KW-1185">Reference proteome</keyword>
<dbReference type="Pfam" id="PF20669">
    <property type="entry name" value="Exo70_N"/>
    <property type="match status" value="1"/>
</dbReference>
<evidence type="ECO:0000313" key="7">
    <source>
        <dbReference type="Proteomes" id="UP000001514"/>
    </source>
</evidence>
<dbReference type="InterPro" id="IPR046364">
    <property type="entry name" value="Exo70_C"/>
</dbReference>
<dbReference type="PANTHER" id="PTHR12542:SF96">
    <property type="entry name" value="EXOCYST COMPLEX COMPONENT EXO70B1"/>
    <property type="match status" value="1"/>
</dbReference>
<feature type="region of interest" description="Disordered" evidence="4">
    <location>
        <begin position="127"/>
        <end position="154"/>
    </location>
</feature>
<accession>D8SPE6</accession>
<keyword evidence="3" id="KW-0268">Exocytosis</keyword>
<dbReference type="Proteomes" id="UP000001514">
    <property type="component" value="Unassembled WGS sequence"/>
</dbReference>
<dbReference type="STRING" id="88036.D8SPE6"/>
<dbReference type="EMBL" id="GL377631">
    <property type="protein sequence ID" value="EFJ13653.1"/>
    <property type="molecule type" value="Genomic_DNA"/>
</dbReference>
<dbReference type="GO" id="GO:0006887">
    <property type="term" value="P:exocytosis"/>
    <property type="evidence" value="ECO:0000318"/>
    <property type="project" value="GO_Central"/>
</dbReference>
<feature type="region of interest" description="Disordered" evidence="4">
    <location>
        <begin position="1"/>
        <end position="32"/>
    </location>
</feature>
<feature type="region of interest" description="Disordered" evidence="4">
    <location>
        <begin position="397"/>
        <end position="419"/>
    </location>
</feature>
<evidence type="ECO:0000313" key="6">
    <source>
        <dbReference type="EMBL" id="EFJ13653.1"/>
    </source>
</evidence>
<dbReference type="eggNOG" id="KOG2344">
    <property type="taxonomic scope" value="Eukaryota"/>
</dbReference>
<reference evidence="6 7" key="1">
    <citation type="journal article" date="2011" name="Science">
        <title>The Selaginella genome identifies genetic changes associated with the evolution of vascular plants.</title>
        <authorList>
            <person name="Banks J.A."/>
            <person name="Nishiyama T."/>
            <person name="Hasebe M."/>
            <person name="Bowman J.L."/>
            <person name="Gribskov M."/>
            <person name="dePamphilis C."/>
            <person name="Albert V.A."/>
            <person name="Aono N."/>
            <person name="Aoyama T."/>
            <person name="Ambrose B.A."/>
            <person name="Ashton N.W."/>
            <person name="Axtell M.J."/>
            <person name="Barker E."/>
            <person name="Barker M.S."/>
            <person name="Bennetzen J.L."/>
            <person name="Bonawitz N.D."/>
            <person name="Chapple C."/>
            <person name="Cheng C."/>
            <person name="Correa L.G."/>
            <person name="Dacre M."/>
            <person name="DeBarry J."/>
            <person name="Dreyer I."/>
            <person name="Elias M."/>
            <person name="Engstrom E.M."/>
            <person name="Estelle M."/>
            <person name="Feng L."/>
            <person name="Finet C."/>
            <person name="Floyd S.K."/>
            <person name="Frommer W.B."/>
            <person name="Fujita T."/>
            <person name="Gramzow L."/>
            <person name="Gutensohn M."/>
            <person name="Harholt J."/>
            <person name="Hattori M."/>
            <person name="Heyl A."/>
            <person name="Hirai T."/>
            <person name="Hiwatashi Y."/>
            <person name="Ishikawa M."/>
            <person name="Iwata M."/>
            <person name="Karol K.G."/>
            <person name="Koehler B."/>
            <person name="Kolukisaoglu U."/>
            <person name="Kubo M."/>
            <person name="Kurata T."/>
            <person name="Lalonde S."/>
            <person name="Li K."/>
            <person name="Li Y."/>
            <person name="Litt A."/>
            <person name="Lyons E."/>
            <person name="Manning G."/>
            <person name="Maruyama T."/>
            <person name="Michael T.P."/>
            <person name="Mikami K."/>
            <person name="Miyazaki S."/>
            <person name="Morinaga S."/>
            <person name="Murata T."/>
            <person name="Mueller-Roeber B."/>
            <person name="Nelson D.R."/>
            <person name="Obara M."/>
            <person name="Oguri Y."/>
            <person name="Olmstead R.G."/>
            <person name="Onodera N."/>
            <person name="Petersen B.L."/>
            <person name="Pils B."/>
            <person name="Prigge M."/>
            <person name="Rensing S.A."/>
            <person name="Riano-Pachon D.M."/>
            <person name="Roberts A.W."/>
            <person name="Sato Y."/>
            <person name="Scheller H.V."/>
            <person name="Schulz B."/>
            <person name="Schulz C."/>
            <person name="Shakirov E.V."/>
            <person name="Shibagaki N."/>
            <person name="Shinohara N."/>
            <person name="Shippen D.E."/>
            <person name="Soerensen I."/>
            <person name="Sotooka R."/>
            <person name="Sugimoto N."/>
            <person name="Sugita M."/>
            <person name="Sumikawa N."/>
            <person name="Tanurdzic M."/>
            <person name="Theissen G."/>
            <person name="Ulvskov P."/>
            <person name="Wakazuki S."/>
            <person name="Weng J.K."/>
            <person name="Willats W.W."/>
            <person name="Wipf D."/>
            <person name="Wolf P.G."/>
            <person name="Yang L."/>
            <person name="Zimmer A.D."/>
            <person name="Zhu Q."/>
            <person name="Mitros T."/>
            <person name="Hellsten U."/>
            <person name="Loque D."/>
            <person name="Otillar R."/>
            <person name="Salamov A."/>
            <person name="Schmutz J."/>
            <person name="Shapiro H."/>
            <person name="Lindquist E."/>
            <person name="Lucas S."/>
            <person name="Rokhsar D."/>
            <person name="Grigoriev I.V."/>
        </authorList>
    </citation>
    <scope>NUCLEOTIDE SEQUENCE [LARGE SCALE GENOMIC DNA]</scope>
</reference>
<dbReference type="HOGENOM" id="CLU_010236_2_2_1"/>
<evidence type="ECO:0000256" key="3">
    <source>
        <dbReference type="RuleBase" id="RU365026"/>
    </source>
</evidence>
<feature type="domain" description="Exocyst complex subunit Exo70 C-terminal" evidence="5">
    <location>
        <begin position="234"/>
        <end position="604"/>
    </location>
</feature>
<feature type="compositionally biased region" description="Polar residues" evidence="4">
    <location>
        <begin position="143"/>
        <end position="154"/>
    </location>
</feature>
<dbReference type="Gene3D" id="1.20.1280.170">
    <property type="entry name" value="Exocyst complex component Exo70"/>
    <property type="match status" value="1"/>
</dbReference>
<evidence type="ECO:0000256" key="4">
    <source>
        <dbReference type="SAM" id="MobiDB-lite"/>
    </source>
</evidence>
<dbReference type="SUPFAM" id="SSF74788">
    <property type="entry name" value="Cullin repeat-like"/>
    <property type="match status" value="1"/>
</dbReference>
<keyword evidence="3" id="KW-0653">Protein transport</keyword>
<dbReference type="InterPro" id="IPR016159">
    <property type="entry name" value="Cullin_repeat-like_dom_sf"/>
</dbReference>
<dbReference type="GO" id="GO:0000145">
    <property type="term" value="C:exocyst"/>
    <property type="evidence" value="ECO:0000318"/>
    <property type="project" value="GO_Central"/>
</dbReference>